<dbReference type="InterPro" id="IPR007197">
    <property type="entry name" value="rSAM"/>
</dbReference>
<dbReference type="EMBL" id="JAAGUZ010000042">
    <property type="protein sequence ID" value="NEW46092.1"/>
    <property type="molecule type" value="Genomic_DNA"/>
</dbReference>
<dbReference type="SFLD" id="SFLDS00029">
    <property type="entry name" value="Radical_SAM"/>
    <property type="match status" value="1"/>
</dbReference>
<dbReference type="InterPro" id="IPR023867">
    <property type="entry name" value="Sulphatase_maturase_rSAM"/>
</dbReference>
<gene>
    <name evidence="6" type="ORF">GV789_16780</name>
</gene>
<sequence length="405" mass="44950">MPGRPWPETGLDVGRLREKGWSPLPFTQFILKIHSRCNLACDYCYVYEMADQSWQDQPIVMTEQVFAEACATIGEHARTHRLTSVSLVFHGGEPLLAGHARLEEFARQAREMIEPIAEVRLGIQTNGVLLDEQFLRICDRWGIQIGVSIDGDERGHDRHRRYRRGTGSYHDVVRGIDLVRQEDFLHLYSGLLCTIDIANDPIETYEGLVRFAPPGIDFLLPHGNWNTPPPAKDPTSDATPYADWLITIFDRWYDSPTLETQVRLFDEIIELLLGGQGAAESVGLAPMRLAVIETDGTLEQVDALKSAFTGAAKIHSATGDNRLDQALWEPAVIARQIGADALCDTCRSCALHTVCGGGHYAHRYRPDTGFRNPSVYCGDLTALIEHISARVRGQLAAVIGPGAEP</sequence>
<reference evidence="6 7" key="1">
    <citation type="submission" date="2020-01" db="EMBL/GenBank/DDBJ databases">
        <title>Genetics and antimicrobial susceptibilities of Nocardia species isolated from the soil; a comparison with species isolated from humans.</title>
        <authorList>
            <person name="Carrasco G."/>
            <person name="Monzon S."/>
            <person name="Sansegundo M."/>
            <person name="Garcia E."/>
            <person name="Garrido N."/>
            <person name="Medina M.J."/>
            <person name="Villalon P."/>
            <person name="Ramirez-Arocha A.C."/>
            <person name="Jimenez P."/>
            <person name="Cuesta I."/>
            <person name="Valdezate S."/>
        </authorList>
    </citation>
    <scope>NUCLEOTIDE SEQUENCE [LARGE SCALE GENOMIC DNA]</scope>
    <source>
        <strain evidence="6 7">CNM20110639</strain>
    </source>
</reference>
<dbReference type="SFLD" id="SFLDG01067">
    <property type="entry name" value="SPASM/twitch_domain_containing"/>
    <property type="match status" value="1"/>
</dbReference>
<evidence type="ECO:0000256" key="2">
    <source>
        <dbReference type="ARBA" id="ARBA00022723"/>
    </source>
</evidence>
<dbReference type="Pfam" id="PF04055">
    <property type="entry name" value="Radical_SAM"/>
    <property type="match status" value="1"/>
</dbReference>
<dbReference type="SFLD" id="SFLDG01386">
    <property type="entry name" value="main_SPASM_domain-containing"/>
    <property type="match status" value="1"/>
</dbReference>
<dbReference type="InterPro" id="IPR026335">
    <property type="entry name" value="rSAM_SPASM_FxsB"/>
</dbReference>
<dbReference type="PANTHER" id="PTHR43273:SF8">
    <property type="entry name" value="RADICAL SAM DOMAIN PROTEIN"/>
    <property type="match status" value="1"/>
</dbReference>
<dbReference type="GO" id="GO:0016491">
    <property type="term" value="F:oxidoreductase activity"/>
    <property type="evidence" value="ECO:0007669"/>
    <property type="project" value="InterPro"/>
</dbReference>
<keyword evidence="1" id="KW-0949">S-adenosyl-L-methionine</keyword>
<accession>A0A6P1DCI3</accession>
<dbReference type="InterPro" id="IPR013785">
    <property type="entry name" value="Aldolase_TIM"/>
</dbReference>
<feature type="domain" description="Radical SAM core" evidence="5">
    <location>
        <begin position="23"/>
        <end position="257"/>
    </location>
</feature>
<proteinExistence type="predicted"/>
<dbReference type="SFLD" id="SFLDG01072">
    <property type="entry name" value="dehydrogenase_like"/>
    <property type="match status" value="1"/>
</dbReference>
<evidence type="ECO:0000259" key="5">
    <source>
        <dbReference type="PROSITE" id="PS51918"/>
    </source>
</evidence>
<dbReference type="PANTHER" id="PTHR43273">
    <property type="entry name" value="ANAEROBIC SULFATASE-MATURATING ENZYME HOMOLOG ASLB-RELATED"/>
    <property type="match status" value="1"/>
</dbReference>
<keyword evidence="3" id="KW-0408">Iron</keyword>
<protein>
    <submittedName>
        <fullName evidence="6">FxsB family radical SAM/SPASM domain protein</fullName>
    </submittedName>
</protein>
<dbReference type="SUPFAM" id="SSF102114">
    <property type="entry name" value="Radical SAM enzymes"/>
    <property type="match status" value="1"/>
</dbReference>
<keyword evidence="4" id="KW-0411">Iron-sulfur</keyword>
<dbReference type="Proteomes" id="UP000468928">
    <property type="component" value="Unassembled WGS sequence"/>
</dbReference>
<dbReference type="InterPro" id="IPR058240">
    <property type="entry name" value="rSAM_sf"/>
</dbReference>
<dbReference type="CDD" id="cd01335">
    <property type="entry name" value="Radical_SAM"/>
    <property type="match status" value="1"/>
</dbReference>
<evidence type="ECO:0000313" key="6">
    <source>
        <dbReference type="EMBL" id="NEW46092.1"/>
    </source>
</evidence>
<keyword evidence="2" id="KW-0479">Metal-binding</keyword>
<evidence type="ECO:0000256" key="1">
    <source>
        <dbReference type="ARBA" id="ARBA00022691"/>
    </source>
</evidence>
<evidence type="ECO:0000256" key="3">
    <source>
        <dbReference type="ARBA" id="ARBA00023004"/>
    </source>
</evidence>
<dbReference type="PROSITE" id="PS51918">
    <property type="entry name" value="RADICAL_SAM"/>
    <property type="match status" value="1"/>
</dbReference>
<organism evidence="6 7">
    <name type="scientific">Nocardia cyriacigeorgica</name>
    <dbReference type="NCBI Taxonomy" id="135487"/>
    <lineage>
        <taxon>Bacteria</taxon>
        <taxon>Bacillati</taxon>
        <taxon>Actinomycetota</taxon>
        <taxon>Actinomycetes</taxon>
        <taxon>Mycobacteriales</taxon>
        <taxon>Nocardiaceae</taxon>
        <taxon>Nocardia</taxon>
    </lineage>
</organism>
<evidence type="ECO:0000313" key="7">
    <source>
        <dbReference type="Proteomes" id="UP000468928"/>
    </source>
</evidence>
<dbReference type="GO" id="GO:0046872">
    <property type="term" value="F:metal ion binding"/>
    <property type="evidence" value="ECO:0007669"/>
    <property type="project" value="UniProtKB-KW"/>
</dbReference>
<dbReference type="AlphaFoldDB" id="A0A6P1DCI3"/>
<dbReference type="NCBIfam" id="TIGR04269">
    <property type="entry name" value="SAM_SPASM_FxsB"/>
    <property type="match status" value="1"/>
</dbReference>
<comment type="caution">
    <text evidence="6">The sequence shown here is derived from an EMBL/GenBank/DDBJ whole genome shotgun (WGS) entry which is preliminary data.</text>
</comment>
<evidence type="ECO:0000256" key="4">
    <source>
        <dbReference type="ARBA" id="ARBA00023014"/>
    </source>
</evidence>
<name>A0A6P1DCI3_9NOCA</name>
<dbReference type="GO" id="GO:0051536">
    <property type="term" value="F:iron-sulfur cluster binding"/>
    <property type="evidence" value="ECO:0007669"/>
    <property type="project" value="UniProtKB-KW"/>
</dbReference>
<dbReference type="Gene3D" id="3.20.20.70">
    <property type="entry name" value="Aldolase class I"/>
    <property type="match status" value="1"/>
</dbReference>